<dbReference type="RefSeq" id="WP_115924441.1">
    <property type="nucleotide sequence ID" value="NZ_QTUA01000001.1"/>
</dbReference>
<dbReference type="OrthoDB" id="8221452at2"/>
<evidence type="ECO:0000256" key="1">
    <source>
        <dbReference type="ARBA" id="ARBA00023115"/>
    </source>
</evidence>
<evidence type="ECO:0000313" key="4">
    <source>
        <dbReference type="Proteomes" id="UP000256253"/>
    </source>
</evidence>
<keyword evidence="1" id="KW-0620">Polyamine biosynthesis</keyword>
<dbReference type="AlphaFoldDB" id="A0A3D9USH0"/>
<comment type="caution">
    <text evidence="3">The sequence shown here is derived from an EMBL/GenBank/DDBJ whole genome shotgun (WGS) entry which is preliminary data.</text>
</comment>
<dbReference type="Gene3D" id="3.40.50.150">
    <property type="entry name" value="Vaccinia Virus protein VP39"/>
    <property type="match status" value="1"/>
</dbReference>
<keyword evidence="4" id="KW-1185">Reference proteome</keyword>
<sequence>MAPPDRIEFRTDERGGVTVLRDGHPQSYVDPDDPGLLAFEYVQHFALVLDALPVGPLAITHIGGAGLTLPRYIQHTRPGSPQIVLEPDAALTEAVRREAPLPRGHRIRVRATDGWSGLQQLAADSADAIVIDAFDDGRVPGDLVTTGAMARCTEVLKPHGVLLFNIADRPDRVFLRRVLASATTAFDELLLITTTEVLKKKRFGNYVLVASAAPLDVTDLRRAIARADFPTSLVGPAETAAWARAAKPVLDPSEDPAPPAQTEGTLRFR</sequence>
<evidence type="ECO:0000256" key="2">
    <source>
        <dbReference type="SAM" id="MobiDB-lite"/>
    </source>
</evidence>
<proteinExistence type="predicted"/>
<dbReference type="PANTHER" id="PTHR43317:SF1">
    <property type="entry name" value="THERMOSPERMINE SYNTHASE ACAULIS5"/>
    <property type="match status" value="1"/>
</dbReference>
<organism evidence="3 4">
    <name type="scientific">Calidifontibacter indicus</name>
    <dbReference type="NCBI Taxonomy" id="419650"/>
    <lineage>
        <taxon>Bacteria</taxon>
        <taxon>Bacillati</taxon>
        <taxon>Actinomycetota</taxon>
        <taxon>Actinomycetes</taxon>
        <taxon>Micrococcales</taxon>
        <taxon>Dermacoccaceae</taxon>
        <taxon>Calidifontibacter</taxon>
    </lineage>
</organism>
<dbReference type="GO" id="GO:0006596">
    <property type="term" value="P:polyamine biosynthetic process"/>
    <property type="evidence" value="ECO:0007669"/>
    <property type="project" value="UniProtKB-KW"/>
</dbReference>
<dbReference type="Proteomes" id="UP000256253">
    <property type="component" value="Unassembled WGS sequence"/>
</dbReference>
<dbReference type="SUPFAM" id="SSF53335">
    <property type="entry name" value="S-adenosyl-L-methionine-dependent methyltransferases"/>
    <property type="match status" value="1"/>
</dbReference>
<name>A0A3D9USH0_9MICO</name>
<evidence type="ECO:0000313" key="3">
    <source>
        <dbReference type="EMBL" id="REF32269.1"/>
    </source>
</evidence>
<protein>
    <recommendedName>
        <fullName evidence="5">Spermidine synthase</fullName>
    </recommendedName>
</protein>
<dbReference type="InterPro" id="IPR029063">
    <property type="entry name" value="SAM-dependent_MTases_sf"/>
</dbReference>
<feature type="region of interest" description="Disordered" evidence="2">
    <location>
        <begin position="246"/>
        <end position="269"/>
    </location>
</feature>
<gene>
    <name evidence="3" type="ORF">DFJ65_3379</name>
</gene>
<accession>A0A3D9USH0</accession>
<reference evidence="3 4" key="1">
    <citation type="submission" date="2018-08" db="EMBL/GenBank/DDBJ databases">
        <title>Sequencing the genomes of 1000 actinobacteria strains.</title>
        <authorList>
            <person name="Klenk H.-P."/>
        </authorList>
    </citation>
    <scope>NUCLEOTIDE SEQUENCE [LARGE SCALE GENOMIC DNA]</scope>
    <source>
        <strain evidence="3 4">DSM 22967</strain>
    </source>
</reference>
<evidence type="ECO:0008006" key="5">
    <source>
        <dbReference type="Google" id="ProtNLM"/>
    </source>
</evidence>
<dbReference type="EMBL" id="QTUA01000001">
    <property type="protein sequence ID" value="REF32269.1"/>
    <property type="molecule type" value="Genomic_DNA"/>
</dbReference>
<dbReference type="PANTHER" id="PTHR43317">
    <property type="entry name" value="THERMOSPERMINE SYNTHASE ACAULIS5"/>
    <property type="match status" value="1"/>
</dbReference>
<dbReference type="NCBIfam" id="NF037959">
    <property type="entry name" value="MFS_SpdSyn"/>
    <property type="match status" value="1"/>
</dbReference>